<gene>
    <name evidence="1" type="ORF">CLMAG_32670</name>
</gene>
<accession>A0A161WX39</accession>
<sequence>MKSERDRYVKSLMEKYNIYNERELNSVATHEEYNKMIELELSVFRGA</sequence>
<protein>
    <submittedName>
        <fullName evidence="1">Uncharacterized protein</fullName>
    </submittedName>
</protein>
<dbReference type="Proteomes" id="UP000076603">
    <property type="component" value="Unassembled WGS sequence"/>
</dbReference>
<keyword evidence="2" id="KW-1185">Reference proteome</keyword>
<reference evidence="1 2" key="1">
    <citation type="submission" date="2016-04" db="EMBL/GenBank/DDBJ databases">
        <title>Genome sequence of Clostridium magnum DSM 2767.</title>
        <authorList>
            <person name="Poehlein A."/>
            <person name="Uhlig R."/>
            <person name="Fischer R."/>
            <person name="Bahl H."/>
            <person name="Daniel R."/>
        </authorList>
    </citation>
    <scope>NUCLEOTIDE SEQUENCE [LARGE SCALE GENOMIC DNA]</scope>
    <source>
        <strain evidence="1 2">DSM 2767</strain>
    </source>
</reference>
<name>A0A161WX39_9CLOT</name>
<dbReference type="STRING" id="1121326.CLMAG_32670"/>
<proteinExistence type="predicted"/>
<dbReference type="PATRIC" id="fig|1121326.3.peg.3299"/>
<dbReference type="AlphaFoldDB" id="A0A161WX39"/>
<comment type="caution">
    <text evidence="1">The sequence shown here is derived from an EMBL/GenBank/DDBJ whole genome shotgun (WGS) entry which is preliminary data.</text>
</comment>
<organism evidence="1 2">
    <name type="scientific">Clostridium magnum DSM 2767</name>
    <dbReference type="NCBI Taxonomy" id="1121326"/>
    <lineage>
        <taxon>Bacteria</taxon>
        <taxon>Bacillati</taxon>
        <taxon>Bacillota</taxon>
        <taxon>Clostridia</taxon>
        <taxon>Eubacteriales</taxon>
        <taxon>Clostridiaceae</taxon>
        <taxon>Clostridium</taxon>
    </lineage>
</organism>
<dbReference type="RefSeq" id="WP_161486982.1">
    <property type="nucleotide sequence ID" value="NZ_FQXL01000005.1"/>
</dbReference>
<dbReference type="EMBL" id="LWAE01000003">
    <property type="protein sequence ID" value="KZL91508.1"/>
    <property type="molecule type" value="Genomic_DNA"/>
</dbReference>
<evidence type="ECO:0000313" key="1">
    <source>
        <dbReference type="EMBL" id="KZL91508.1"/>
    </source>
</evidence>
<evidence type="ECO:0000313" key="2">
    <source>
        <dbReference type="Proteomes" id="UP000076603"/>
    </source>
</evidence>